<sequence length="190" mass="21788">MGNAIFKLMLRQNLGCIARFHDYIDDALRATLIDEDADSSGVDKAYLRINLEKHFPEKLRETSFLLMFGHLEEMLYLLWRDKNPRSVQQDGGYGIKKFKSYIKDILGELGDNSAYSIIINAQEVRNALLHIAGRVPLSKHKDALKRVAISHPDSYKIENDRIRIELSGLLEFRNAISNLTEEIHNKSICT</sequence>
<evidence type="ECO:0008006" key="3">
    <source>
        <dbReference type="Google" id="ProtNLM"/>
    </source>
</evidence>
<reference evidence="1 2" key="1">
    <citation type="journal article" date="2013" name="Genome Announc.">
        <title>Genome Sequence of the Pyrene- and Fluoranthene-Degrading Bacterium Cycloclasticus sp. Strain PY97M.</title>
        <authorList>
            <person name="Cui Z."/>
            <person name="Xu G."/>
            <person name="Li Q."/>
            <person name="Gao W."/>
            <person name="Zheng L."/>
        </authorList>
    </citation>
    <scope>NUCLEOTIDE SEQUENCE [LARGE SCALE GENOMIC DNA]</scope>
    <source>
        <strain evidence="1 2">PY97M</strain>
    </source>
</reference>
<evidence type="ECO:0000313" key="1">
    <source>
        <dbReference type="EMBL" id="EPD12367.1"/>
    </source>
</evidence>
<proteinExistence type="predicted"/>
<comment type="caution">
    <text evidence="1">The sequence shown here is derived from an EMBL/GenBank/DDBJ whole genome shotgun (WGS) entry which is preliminary data.</text>
</comment>
<dbReference type="RefSeq" id="WP_016390816.1">
    <property type="nucleotide sequence ID" value="NZ_KE646810.1"/>
</dbReference>
<dbReference type="EMBL" id="ASHL01000010">
    <property type="protein sequence ID" value="EPD12367.1"/>
    <property type="molecule type" value="Genomic_DNA"/>
</dbReference>
<protein>
    <recommendedName>
        <fullName evidence="3">RiboL-PSP-HEPN domain-containing protein</fullName>
    </recommendedName>
</protein>
<accession>A0AB33Z0B9</accession>
<name>A0AB33Z0B9_9GAMM</name>
<evidence type="ECO:0000313" key="2">
    <source>
        <dbReference type="Proteomes" id="UP000015462"/>
    </source>
</evidence>
<dbReference type="AlphaFoldDB" id="A0AB33Z0B9"/>
<keyword evidence="2" id="KW-1185">Reference proteome</keyword>
<dbReference type="Proteomes" id="UP000015462">
    <property type="component" value="Unassembled WGS sequence"/>
</dbReference>
<gene>
    <name evidence="1" type="ORF">L196_09614</name>
</gene>
<organism evidence="1 2">
    <name type="scientific">Cycloclasticus pugetii</name>
    <dbReference type="NCBI Taxonomy" id="34068"/>
    <lineage>
        <taxon>Bacteria</taxon>
        <taxon>Pseudomonadati</taxon>
        <taxon>Pseudomonadota</taxon>
        <taxon>Gammaproteobacteria</taxon>
        <taxon>Thiotrichales</taxon>
        <taxon>Piscirickettsiaceae</taxon>
        <taxon>Cycloclasticus</taxon>
    </lineage>
</organism>